<sequence>MEIASVTQVNILAGSFVGNLLTALCFGVLTVQTSTYYNAFPNDARPLKLAVGFLWALEAFQLACSTQTMYRWSVANCNNPSALDWGTWEFGIHLINMVCSSLTIQTFFAYRIYSLSANIYIGVLVQALVFLQFGFGAG</sequence>
<organism evidence="2 3">
    <name type="scientific">Hydnum rufescens UP504</name>
    <dbReference type="NCBI Taxonomy" id="1448309"/>
    <lineage>
        <taxon>Eukaryota</taxon>
        <taxon>Fungi</taxon>
        <taxon>Dikarya</taxon>
        <taxon>Basidiomycota</taxon>
        <taxon>Agaricomycotina</taxon>
        <taxon>Agaricomycetes</taxon>
        <taxon>Cantharellales</taxon>
        <taxon>Hydnaceae</taxon>
        <taxon>Hydnum</taxon>
    </lineage>
</organism>
<evidence type="ECO:0000313" key="2">
    <source>
        <dbReference type="EMBL" id="KAF9507217.1"/>
    </source>
</evidence>
<dbReference type="EMBL" id="MU129088">
    <property type="protein sequence ID" value="KAF9507217.1"/>
    <property type="molecule type" value="Genomic_DNA"/>
</dbReference>
<dbReference type="Proteomes" id="UP000886523">
    <property type="component" value="Unassembled WGS sequence"/>
</dbReference>
<dbReference type="PANTHER" id="PTHR40465:SF1">
    <property type="entry name" value="DUF6534 DOMAIN-CONTAINING PROTEIN"/>
    <property type="match status" value="1"/>
</dbReference>
<feature type="transmembrane region" description="Helical" evidence="1">
    <location>
        <begin position="90"/>
        <end position="110"/>
    </location>
</feature>
<evidence type="ECO:0000313" key="3">
    <source>
        <dbReference type="Proteomes" id="UP000886523"/>
    </source>
</evidence>
<reference evidence="2" key="1">
    <citation type="journal article" date="2020" name="Nat. Commun.">
        <title>Large-scale genome sequencing of mycorrhizal fungi provides insights into the early evolution of symbiotic traits.</title>
        <authorList>
            <person name="Miyauchi S."/>
            <person name="Kiss E."/>
            <person name="Kuo A."/>
            <person name="Drula E."/>
            <person name="Kohler A."/>
            <person name="Sanchez-Garcia M."/>
            <person name="Morin E."/>
            <person name="Andreopoulos B."/>
            <person name="Barry K.W."/>
            <person name="Bonito G."/>
            <person name="Buee M."/>
            <person name="Carver A."/>
            <person name="Chen C."/>
            <person name="Cichocki N."/>
            <person name="Clum A."/>
            <person name="Culley D."/>
            <person name="Crous P.W."/>
            <person name="Fauchery L."/>
            <person name="Girlanda M."/>
            <person name="Hayes R.D."/>
            <person name="Keri Z."/>
            <person name="LaButti K."/>
            <person name="Lipzen A."/>
            <person name="Lombard V."/>
            <person name="Magnuson J."/>
            <person name="Maillard F."/>
            <person name="Murat C."/>
            <person name="Nolan M."/>
            <person name="Ohm R.A."/>
            <person name="Pangilinan J."/>
            <person name="Pereira M.F."/>
            <person name="Perotto S."/>
            <person name="Peter M."/>
            <person name="Pfister S."/>
            <person name="Riley R."/>
            <person name="Sitrit Y."/>
            <person name="Stielow J.B."/>
            <person name="Szollosi G."/>
            <person name="Zifcakova L."/>
            <person name="Stursova M."/>
            <person name="Spatafora J.W."/>
            <person name="Tedersoo L."/>
            <person name="Vaario L.M."/>
            <person name="Yamada A."/>
            <person name="Yan M."/>
            <person name="Wang P."/>
            <person name="Xu J."/>
            <person name="Bruns T."/>
            <person name="Baldrian P."/>
            <person name="Vilgalys R."/>
            <person name="Dunand C."/>
            <person name="Henrissat B."/>
            <person name="Grigoriev I.V."/>
            <person name="Hibbett D."/>
            <person name="Nagy L.G."/>
            <person name="Martin F.M."/>
        </authorList>
    </citation>
    <scope>NUCLEOTIDE SEQUENCE</scope>
    <source>
        <strain evidence="2">UP504</strain>
    </source>
</reference>
<accession>A0A9P6DMS6</accession>
<keyword evidence="1" id="KW-0812">Transmembrane</keyword>
<feature type="transmembrane region" description="Helical" evidence="1">
    <location>
        <begin position="12"/>
        <end position="37"/>
    </location>
</feature>
<keyword evidence="1" id="KW-1133">Transmembrane helix</keyword>
<dbReference type="OrthoDB" id="3214861at2759"/>
<dbReference type="PANTHER" id="PTHR40465">
    <property type="entry name" value="CHROMOSOME 1, WHOLE GENOME SHOTGUN SEQUENCE"/>
    <property type="match status" value="1"/>
</dbReference>
<keyword evidence="3" id="KW-1185">Reference proteome</keyword>
<feature type="transmembrane region" description="Helical" evidence="1">
    <location>
        <begin position="117"/>
        <end position="135"/>
    </location>
</feature>
<evidence type="ECO:0000256" key="1">
    <source>
        <dbReference type="SAM" id="Phobius"/>
    </source>
</evidence>
<name>A0A9P6DMS6_9AGAM</name>
<comment type="caution">
    <text evidence="2">The sequence shown here is derived from an EMBL/GenBank/DDBJ whole genome shotgun (WGS) entry which is preliminary data.</text>
</comment>
<gene>
    <name evidence="2" type="ORF">BS47DRAFT_341454</name>
</gene>
<protein>
    <submittedName>
        <fullName evidence="2">Uncharacterized protein</fullName>
    </submittedName>
</protein>
<proteinExistence type="predicted"/>
<keyword evidence="1" id="KW-0472">Membrane</keyword>
<dbReference type="AlphaFoldDB" id="A0A9P6DMS6"/>